<evidence type="ECO:0000313" key="2">
    <source>
        <dbReference type="EMBL" id="AUX27495.1"/>
    </source>
</evidence>
<dbReference type="PANTHER" id="PTHR43233:SF1">
    <property type="entry name" value="FAMILY N-ACETYLTRANSFERASE, PUTATIVE (AFU_ORTHOLOGUE AFUA_6G03350)-RELATED"/>
    <property type="match status" value="1"/>
</dbReference>
<dbReference type="CDD" id="cd04301">
    <property type="entry name" value="NAT_SF"/>
    <property type="match status" value="1"/>
</dbReference>
<dbReference type="InterPro" id="IPR016181">
    <property type="entry name" value="Acyl_CoA_acyltransferase"/>
</dbReference>
<dbReference type="PROSITE" id="PS51186">
    <property type="entry name" value="GNAT"/>
    <property type="match status" value="1"/>
</dbReference>
<organism evidence="2 3">
    <name type="scientific">Sorangium cellulosum</name>
    <name type="common">Polyangium cellulosum</name>
    <dbReference type="NCBI Taxonomy" id="56"/>
    <lineage>
        <taxon>Bacteria</taxon>
        <taxon>Pseudomonadati</taxon>
        <taxon>Myxococcota</taxon>
        <taxon>Polyangia</taxon>
        <taxon>Polyangiales</taxon>
        <taxon>Polyangiaceae</taxon>
        <taxon>Sorangium</taxon>
    </lineage>
</organism>
<dbReference type="GO" id="GO:0016747">
    <property type="term" value="F:acyltransferase activity, transferring groups other than amino-acyl groups"/>
    <property type="evidence" value="ECO:0007669"/>
    <property type="project" value="InterPro"/>
</dbReference>
<dbReference type="Proteomes" id="UP000295781">
    <property type="component" value="Chromosome"/>
</dbReference>
<dbReference type="InterPro" id="IPR000182">
    <property type="entry name" value="GNAT_dom"/>
</dbReference>
<proteinExistence type="predicted"/>
<dbReference type="PANTHER" id="PTHR43233">
    <property type="entry name" value="FAMILY N-ACETYLTRANSFERASE, PUTATIVE (AFU_ORTHOLOGUE AFUA_6G03350)-RELATED"/>
    <property type="match status" value="1"/>
</dbReference>
<dbReference type="SUPFAM" id="SSF55729">
    <property type="entry name" value="Acyl-CoA N-acyltransferases (Nat)"/>
    <property type="match status" value="1"/>
</dbReference>
<feature type="domain" description="N-acetyltransferase" evidence="1">
    <location>
        <begin position="10"/>
        <end position="147"/>
    </location>
</feature>
<dbReference type="Pfam" id="PF13508">
    <property type="entry name" value="Acetyltransf_7"/>
    <property type="match status" value="1"/>
</dbReference>
<accession>A0A4P2QCN3</accession>
<keyword evidence="2" id="KW-0808">Transferase</keyword>
<gene>
    <name evidence="2" type="ORF">SOCEGT47_080860</name>
</gene>
<dbReference type="OrthoDB" id="3216107at2"/>
<name>A0A4P2QCN3_SORCE</name>
<reference evidence="2 3" key="1">
    <citation type="submission" date="2015-09" db="EMBL/GenBank/DDBJ databases">
        <title>Sorangium comparison.</title>
        <authorList>
            <person name="Zaburannyi N."/>
            <person name="Bunk B."/>
            <person name="Overmann J."/>
            <person name="Mueller R."/>
        </authorList>
    </citation>
    <scope>NUCLEOTIDE SEQUENCE [LARGE SCALE GENOMIC DNA]</scope>
    <source>
        <strain evidence="2 3">So ceGT47</strain>
    </source>
</reference>
<dbReference type="RefSeq" id="WP_129355799.1">
    <property type="nucleotide sequence ID" value="NZ_CP012670.1"/>
</dbReference>
<protein>
    <submittedName>
        <fullName evidence="2">GNAT family acetyltransferase</fullName>
    </submittedName>
</protein>
<evidence type="ECO:0000259" key="1">
    <source>
        <dbReference type="PROSITE" id="PS51186"/>
    </source>
</evidence>
<dbReference type="AlphaFoldDB" id="A0A4P2QCN3"/>
<dbReference type="EMBL" id="CP012670">
    <property type="protein sequence ID" value="AUX27495.1"/>
    <property type="molecule type" value="Genomic_DNA"/>
</dbReference>
<evidence type="ECO:0000313" key="3">
    <source>
        <dbReference type="Proteomes" id="UP000295781"/>
    </source>
</evidence>
<dbReference type="InterPro" id="IPR053144">
    <property type="entry name" value="Acetyltransferase_Butenolide"/>
</dbReference>
<dbReference type="Gene3D" id="3.40.630.30">
    <property type="match status" value="1"/>
</dbReference>
<sequence>MEWKKGEFSVTCDPDKQDLEVIHGFLSRSYWAKGIPRETVRRSLDGSLCFALLHNDKQVGFARVISDLATVAYVGDVFVLEEYRGQGLSKWLMECVSAHPGLQGLRRWMLVTSDAHGLYEKYGFTALGNPHFFMERHNPNVYARDVRQAVVTDPAKPRSS</sequence>